<evidence type="ECO:0000256" key="3">
    <source>
        <dbReference type="ARBA" id="ARBA00012438"/>
    </source>
</evidence>
<gene>
    <name evidence="13" type="ORF">ABA45_04795</name>
</gene>
<dbReference type="SMART" id="SM00388">
    <property type="entry name" value="HisKA"/>
    <property type="match status" value="1"/>
</dbReference>
<dbReference type="AlphaFoldDB" id="A0A0H4I2F4"/>
<protein>
    <recommendedName>
        <fullName evidence="3">histidine kinase</fullName>
        <ecNumber evidence="3">2.7.13.3</ecNumber>
    </recommendedName>
</protein>
<dbReference type="InterPro" id="IPR005467">
    <property type="entry name" value="His_kinase_dom"/>
</dbReference>
<dbReference type="InterPro" id="IPR050980">
    <property type="entry name" value="2C_sensor_his_kinase"/>
</dbReference>
<organism evidence="13 14">
    <name type="scientific">Marinobacter psychrophilus</name>
    <dbReference type="NCBI Taxonomy" id="330734"/>
    <lineage>
        <taxon>Bacteria</taxon>
        <taxon>Pseudomonadati</taxon>
        <taxon>Pseudomonadota</taxon>
        <taxon>Gammaproteobacteria</taxon>
        <taxon>Pseudomonadales</taxon>
        <taxon>Marinobacteraceae</taxon>
        <taxon>Marinobacter</taxon>
    </lineage>
</organism>
<keyword evidence="9" id="KW-0067">ATP-binding</keyword>
<evidence type="ECO:0000313" key="14">
    <source>
        <dbReference type="Proteomes" id="UP000036406"/>
    </source>
</evidence>
<dbReference type="GO" id="GO:0005524">
    <property type="term" value="F:ATP binding"/>
    <property type="evidence" value="ECO:0007669"/>
    <property type="project" value="UniProtKB-KW"/>
</dbReference>
<keyword evidence="14" id="KW-1185">Reference proteome</keyword>
<dbReference type="KEGG" id="mpq:ABA45_04795"/>
<evidence type="ECO:0000256" key="4">
    <source>
        <dbReference type="ARBA" id="ARBA00022475"/>
    </source>
</evidence>
<evidence type="ECO:0000256" key="6">
    <source>
        <dbReference type="ARBA" id="ARBA00022679"/>
    </source>
</evidence>
<evidence type="ECO:0000259" key="12">
    <source>
        <dbReference type="PROSITE" id="PS50885"/>
    </source>
</evidence>
<dbReference type="RefSeq" id="WP_048384534.1">
    <property type="nucleotide sequence ID" value="NZ_CP011494.1"/>
</dbReference>
<proteinExistence type="predicted"/>
<evidence type="ECO:0000256" key="9">
    <source>
        <dbReference type="ARBA" id="ARBA00022840"/>
    </source>
</evidence>
<dbReference type="Gene3D" id="1.10.287.130">
    <property type="match status" value="1"/>
</dbReference>
<dbReference type="InterPro" id="IPR036890">
    <property type="entry name" value="HATPase_C_sf"/>
</dbReference>
<dbReference type="CDD" id="cd06225">
    <property type="entry name" value="HAMP"/>
    <property type="match status" value="1"/>
</dbReference>
<evidence type="ECO:0000256" key="1">
    <source>
        <dbReference type="ARBA" id="ARBA00000085"/>
    </source>
</evidence>
<dbReference type="PANTHER" id="PTHR44936">
    <property type="entry name" value="SENSOR PROTEIN CREC"/>
    <property type="match status" value="1"/>
</dbReference>
<dbReference type="SMART" id="SM00387">
    <property type="entry name" value="HATPase_c"/>
    <property type="match status" value="1"/>
</dbReference>
<evidence type="ECO:0000256" key="2">
    <source>
        <dbReference type="ARBA" id="ARBA00004651"/>
    </source>
</evidence>
<dbReference type="Pfam" id="PF02518">
    <property type="entry name" value="HATPase_c"/>
    <property type="match status" value="1"/>
</dbReference>
<keyword evidence="10" id="KW-0472">Membrane</keyword>
<dbReference type="CDD" id="cd00082">
    <property type="entry name" value="HisKA"/>
    <property type="match status" value="1"/>
</dbReference>
<dbReference type="InterPro" id="IPR004358">
    <property type="entry name" value="Sig_transdc_His_kin-like_C"/>
</dbReference>
<feature type="transmembrane region" description="Helical" evidence="10">
    <location>
        <begin position="497"/>
        <end position="514"/>
    </location>
</feature>
<dbReference type="SUPFAM" id="SSF55874">
    <property type="entry name" value="ATPase domain of HSP90 chaperone/DNA topoisomerase II/histidine kinase"/>
    <property type="match status" value="1"/>
</dbReference>
<keyword evidence="5" id="KW-0597">Phosphoprotein</keyword>
<dbReference type="STRING" id="330734.ABA45_04795"/>
<dbReference type="PROSITE" id="PS50109">
    <property type="entry name" value="HIS_KIN"/>
    <property type="match status" value="1"/>
</dbReference>
<evidence type="ECO:0000256" key="7">
    <source>
        <dbReference type="ARBA" id="ARBA00022741"/>
    </source>
</evidence>
<keyword evidence="6" id="KW-0808">Transferase</keyword>
<sequence>MPRIYFLKLYARLAGFVLLVAVLCMLLFQGLNSIRQQMWLEHHGTALMQWLAKSANPVGHYAWLVPAYNLEVGPATQLADTAVIRERLGYGQVVVLPSSLGRRLLVAREDGQILGLNLATPYRDIVRASALVFRWHLDRSTVERRPETLRYLSASLGLGAYFIDTGERLPPADVLQQLARDGLVLYTAPSGEAPRVALQLADGEMVLLVPPPPFKPWSLVIILPLCLLLAAALALLLGFVARAWDGRLLKVESAALRIARGDLSARVELGSSVLQQRLAKAFNSMAEHIHRLVQVQHDMIHAVSHELRTPVARIRFGVQMLADSEKSQRSEEQLQGIDDDIQELDDLIDEILTYARLEQSEAKFLLQQTSVPDLLRQVIAQQQLLHPTVVMELDVDGASEALPMAEVEPRYLHRAIQNLVGNAARYASRQMRVRCRLDSNNCRIDVEDDGPGIPRSEWDRVFIAFSRLDDSRTRTSGGYGLGLSIVRRIMYWHGGQAFVGISATLGGACFSLVWPRVQTQSGGLHRPAQEQNHPH</sequence>
<keyword evidence="10" id="KW-1133">Transmembrane helix</keyword>
<dbReference type="PROSITE" id="PS50885">
    <property type="entry name" value="HAMP"/>
    <property type="match status" value="1"/>
</dbReference>
<dbReference type="InterPro" id="IPR036097">
    <property type="entry name" value="HisK_dim/P_sf"/>
</dbReference>
<dbReference type="InterPro" id="IPR003661">
    <property type="entry name" value="HisK_dim/P_dom"/>
</dbReference>
<dbReference type="Proteomes" id="UP000036406">
    <property type="component" value="Chromosome"/>
</dbReference>
<dbReference type="Pfam" id="PF00512">
    <property type="entry name" value="HisKA"/>
    <property type="match status" value="1"/>
</dbReference>
<dbReference type="Gene3D" id="6.10.340.10">
    <property type="match status" value="1"/>
</dbReference>
<keyword evidence="7" id="KW-0547">Nucleotide-binding</keyword>
<dbReference type="GO" id="GO:0000155">
    <property type="term" value="F:phosphorelay sensor kinase activity"/>
    <property type="evidence" value="ECO:0007669"/>
    <property type="project" value="InterPro"/>
</dbReference>
<name>A0A0H4I2F4_9GAMM</name>
<evidence type="ECO:0000256" key="8">
    <source>
        <dbReference type="ARBA" id="ARBA00022777"/>
    </source>
</evidence>
<evidence type="ECO:0000313" key="13">
    <source>
        <dbReference type="EMBL" id="AKO51820.1"/>
    </source>
</evidence>
<reference evidence="13 14" key="1">
    <citation type="submission" date="2015-05" db="EMBL/GenBank/DDBJ databases">
        <title>Complete genome of Marinobacter psychrophilus strain 20041T isolated from sea-ice of the Canadian Basin.</title>
        <authorList>
            <person name="Song L."/>
            <person name="Ren L."/>
            <person name="Yu Y."/>
            <person name="Wang X."/>
        </authorList>
    </citation>
    <scope>NUCLEOTIDE SEQUENCE [LARGE SCALE GENOMIC DNA]</scope>
    <source>
        <strain evidence="13 14">20041</strain>
    </source>
</reference>
<evidence type="ECO:0000256" key="10">
    <source>
        <dbReference type="SAM" id="Phobius"/>
    </source>
</evidence>
<dbReference type="GO" id="GO:0005886">
    <property type="term" value="C:plasma membrane"/>
    <property type="evidence" value="ECO:0007669"/>
    <property type="project" value="UniProtKB-SubCell"/>
</dbReference>
<dbReference type="EMBL" id="CP011494">
    <property type="protein sequence ID" value="AKO51820.1"/>
    <property type="molecule type" value="Genomic_DNA"/>
</dbReference>
<accession>A0A0H4I2F4</accession>
<feature type="domain" description="HAMP" evidence="12">
    <location>
        <begin position="242"/>
        <end position="294"/>
    </location>
</feature>
<feature type="domain" description="Histidine kinase" evidence="11">
    <location>
        <begin position="302"/>
        <end position="518"/>
    </location>
</feature>
<dbReference type="SMART" id="SM00304">
    <property type="entry name" value="HAMP"/>
    <property type="match status" value="1"/>
</dbReference>
<dbReference type="PANTHER" id="PTHR44936:SF10">
    <property type="entry name" value="SENSOR PROTEIN RSTB"/>
    <property type="match status" value="1"/>
</dbReference>
<dbReference type="EC" id="2.7.13.3" evidence="3"/>
<evidence type="ECO:0000259" key="11">
    <source>
        <dbReference type="PROSITE" id="PS50109"/>
    </source>
</evidence>
<dbReference type="Gene3D" id="3.30.565.10">
    <property type="entry name" value="Histidine kinase-like ATPase, C-terminal domain"/>
    <property type="match status" value="1"/>
</dbReference>
<feature type="transmembrane region" description="Helical" evidence="10">
    <location>
        <begin position="9"/>
        <end position="28"/>
    </location>
</feature>
<dbReference type="InterPro" id="IPR003594">
    <property type="entry name" value="HATPase_dom"/>
</dbReference>
<dbReference type="SUPFAM" id="SSF47384">
    <property type="entry name" value="Homodimeric domain of signal transducing histidine kinase"/>
    <property type="match status" value="1"/>
</dbReference>
<comment type="subcellular location">
    <subcellularLocation>
        <location evidence="2">Cell membrane</location>
        <topology evidence="2">Multi-pass membrane protein</topology>
    </subcellularLocation>
</comment>
<keyword evidence="4" id="KW-1003">Cell membrane</keyword>
<keyword evidence="8 13" id="KW-0418">Kinase</keyword>
<comment type="catalytic activity">
    <reaction evidence="1">
        <text>ATP + protein L-histidine = ADP + protein N-phospho-L-histidine.</text>
        <dbReference type="EC" id="2.7.13.3"/>
    </reaction>
</comment>
<evidence type="ECO:0000256" key="5">
    <source>
        <dbReference type="ARBA" id="ARBA00022553"/>
    </source>
</evidence>
<feature type="transmembrane region" description="Helical" evidence="10">
    <location>
        <begin position="217"/>
        <end position="240"/>
    </location>
</feature>
<keyword evidence="10" id="KW-0812">Transmembrane</keyword>
<dbReference type="PRINTS" id="PR00344">
    <property type="entry name" value="BCTRLSENSOR"/>
</dbReference>
<dbReference type="InterPro" id="IPR003660">
    <property type="entry name" value="HAMP_dom"/>
</dbReference>